<dbReference type="PROSITE" id="PS50297">
    <property type="entry name" value="ANK_REP_REGION"/>
    <property type="match status" value="2"/>
</dbReference>
<protein>
    <submittedName>
        <fullName evidence="4">Uncharacterized protein</fullName>
    </submittedName>
</protein>
<dbReference type="Pfam" id="PF12796">
    <property type="entry name" value="Ank_2"/>
    <property type="match status" value="1"/>
</dbReference>
<name>T1GZ76_MEGSC</name>
<evidence type="ECO:0000256" key="3">
    <source>
        <dbReference type="PROSITE-ProRule" id="PRU00023"/>
    </source>
</evidence>
<evidence type="ECO:0000256" key="2">
    <source>
        <dbReference type="ARBA" id="ARBA00023043"/>
    </source>
</evidence>
<dbReference type="Proteomes" id="UP000015102">
    <property type="component" value="Unassembled WGS sequence"/>
</dbReference>
<evidence type="ECO:0000256" key="1">
    <source>
        <dbReference type="ARBA" id="ARBA00022737"/>
    </source>
</evidence>
<reference evidence="5" key="1">
    <citation type="submission" date="2013-02" db="EMBL/GenBank/DDBJ databases">
        <authorList>
            <person name="Hughes D."/>
        </authorList>
    </citation>
    <scope>NUCLEOTIDE SEQUENCE</scope>
    <source>
        <strain>Durham</strain>
        <strain evidence="5">NC isolate 2 -- Noor lab</strain>
    </source>
</reference>
<dbReference type="OMA" id="PHTCKEL"/>
<evidence type="ECO:0000313" key="4">
    <source>
        <dbReference type="EnsemblMetazoa" id="MESCA009174-PA"/>
    </source>
</evidence>
<dbReference type="SUPFAM" id="SSF48403">
    <property type="entry name" value="Ankyrin repeat"/>
    <property type="match status" value="1"/>
</dbReference>
<reference evidence="4" key="2">
    <citation type="submission" date="2015-06" db="UniProtKB">
        <authorList>
            <consortium name="EnsemblMetazoa"/>
        </authorList>
    </citation>
    <scope>IDENTIFICATION</scope>
</reference>
<keyword evidence="5" id="KW-1185">Reference proteome</keyword>
<dbReference type="AlphaFoldDB" id="T1GZ76"/>
<dbReference type="EMBL" id="CAQQ02074123">
    <property type="status" value="NOT_ANNOTATED_CDS"/>
    <property type="molecule type" value="Genomic_DNA"/>
</dbReference>
<accession>T1GZ76</accession>
<keyword evidence="1" id="KW-0677">Repeat</keyword>
<dbReference type="SMART" id="SM00248">
    <property type="entry name" value="ANK"/>
    <property type="match status" value="3"/>
</dbReference>
<keyword evidence="2 3" id="KW-0040">ANK repeat</keyword>
<evidence type="ECO:0000313" key="5">
    <source>
        <dbReference type="Proteomes" id="UP000015102"/>
    </source>
</evidence>
<proteinExistence type="predicted"/>
<feature type="repeat" description="ANK" evidence="3">
    <location>
        <begin position="91"/>
        <end position="123"/>
    </location>
</feature>
<dbReference type="PROSITE" id="PS50088">
    <property type="entry name" value="ANK_REPEAT"/>
    <property type="match status" value="2"/>
</dbReference>
<organism evidence="4 5">
    <name type="scientific">Megaselia scalaris</name>
    <name type="common">Humpbacked fly</name>
    <name type="synonym">Phora scalaris</name>
    <dbReference type="NCBI Taxonomy" id="36166"/>
    <lineage>
        <taxon>Eukaryota</taxon>
        <taxon>Metazoa</taxon>
        <taxon>Ecdysozoa</taxon>
        <taxon>Arthropoda</taxon>
        <taxon>Hexapoda</taxon>
        <taxon>Insecta</taxon>
        <taxon>Pterygota</taxon>
        <taxon>Neoptera</taxon>
        <taxon>Endopterygota</taxon>
        <taxon>Diptera</taxon>
        <taxon>Brachycera</taxon>
        <taxon>Muscomorpha</taxon>
        <taxon>Platypezoidea</taxon>
        <taxon>Phoridae</taxon>
        <taxon>Megaseliini</taxon>
        <taxon>Megaselia</taxon>
    </lineage>
</organism>
<dbReference type="PANTHER" id="PTHR24171">
    <property type="entry name" value="ANKYRIN REPEAT DOMAIN-CONTAINING PROTEIN 39-RELATED"/>
    <property type="match status" value="1"/>
</dbReference>
<sequence>RNTNSKTTVLTNFQRGNTEKQFCDEIHLTFHERAGQGELTADQLKSTVLNPDLNDKHGFTSLHWACFYGQLSSVELLIATGRVDVNSLAPDLVTPLHLAAAGGHHEIVGLLIQNNANPNSVDIVGNTPLMYASALNHPHTCKELLKKFPDITTENEH</sequence>
<dbReference type="HOGENOM" id="CLU_1682312_0_0_1"/>
<dbReference type="Gene3D" id="1.25.40.20">
    <property type="entry name" value="Ankyrin repeat-containing domain"/>
    <property type="match status" value="1"/>
</dbReference>
<dbReference type="InterPro" id="IPR002110">
    <property type="entry name" value="Ankyrin_rpt"/>
</dbReference>
<dbReference type="EnsemblMetazoa" id="MESCA009174-RA">
    <property type="protein sequence ID" value="MESCA009174-PA"/>
    <property type="gene ID" value="MESCA009174"/>
</dbReference>
<feature type="repeat" description="ANK" evidence="3">
    <location>
        <begin position="57"/>
        <end position="81"/>
    </location>
</feature>
<dbReference type="InterPro" id="IPR036770">
    <property type="entry name" value="Ankyrin_rpt-contain_sf"/>
</dbReference>
<dbReference type="STRING" id="36166.T1GZ76"/>